<evidence type="ECO:0000259" key="2">
    <source>
        <dbReference type="PROSITE" id="PS50086"/>
    </source>
</evidence>
<accession>A0A167JZ13</accession>
<proteinExistence type="predicted"/>
<dbReference type="SMART" id="SM00164">
    <property type="entry name" value="TBC"/>
    <property type="match status" value="1"/>
</dbReference>
<dbReference type="Pfam" id="PF00566">
    <property type="entry name" value="RabGAP-TBC"/>
    <property type="match status" value="1"/>
</dbReference>
<dbReference type="InterPro" id="IPR050302">
    <property type="entry name" value="Rab_GAP_TBC_domain"/>
</dbReference>
<dbReference type="GO" id="GO:0005096">
    <property type="term" value="F:GTPase activator activity"/>
    <property type="evidence" value="ECO:0007669"/>
    <property type="project" value="TreeGrafter"/>
</dbReference>
<evidence type="ECO:0000313" key="3">
    <source>
        <dbReference type="EMBL" id="KZO94090.1"/>
    </source>
</evidence>
<name>A0A167JZ13_CALVF</name>
<dbReference type="Gene3D" id="1.10.8.270">
    <property type="entry name" value="putative rabgap domain of human tbc1 domain family member 14 like domains"/>
    <property type="match status" value="1"/>
</dbReference>
<dbReference type="Proteomes" id="UP000076738">
    <property type="component" value="Unassembled WGS sequence"/>
</dbReference>
<feature type="region of interest" description="Disordered" evidence="1">
    <location>
        <begin position="1"/>
        <end position="98"/>
    </location>
</feature>
<dbReference type="InterPro" id="IPR035969">
    <property type="entry name" value="Rab-GAP_TBC_sf"/>
</dbReference>
<feature type="compositionally biased region" description="Polar residues" evidence="1">
    <location>
        <begin position="46"/>
        <end position="55"/>
    </location>
</feature>
<feature type="compositionally biased region" description="Polar residues" evidence="1">
    <location>
        <begin position="71"/>
        <end position="91"/>
    </location>
</feature>
<feature type="domain" description="Rab-GAP TBC" evidence="2">
    <location>
        <begin position="263"/>
        <end position="460"/>
    </location>
</feature>
<dbReference type="SUPFAM" id="SSF47923">
    <property type="entry name" value="Ypt/Rab-GAP domain of gyp1p"/>
    <property type="match status" value="2"/>
</dbReference>
<dbReference type="Gene3D" id="1.10.472.80">
    <property type="entry name" value="Ypt/Rab-GAP domain of gyp1p, domain 3"/>
    <property type="match status" value="1"/>
</dbReference>
<dbReference type="FunFam" id="1.10.8.270:FF:000023">
    <property type="entry name" value="TBC domain-containing protein C1778.09"/>
    <property type="match status" value="1"/>
</dbReference>
<keyword evidence="4" id="KW-1185">Reference proteome</keyword>
<dbReference type="OrthoDB" id="294251at2759"/>
<dbReference type="EMBL" id="KV417297">
    <property type="protein sequence ID" value="KZO94090.1"/>
    <property type="molecule type" value="Genomic_DNA"/>
</dbReference>
<organism evidence="3 4">
    <name type="scientific">Calocera viscosa (strain TUFC12733)</name>
    <dbReference type="NCBI Taxonomy" id="1330018"/>
    <lineage>
        <taxon>Eukaryota</taxon>
        <taxon>Fungi</taxon>
        <taxon>Dikarya</taxon>
        <taxon>Basidiomycota</taxon>
        <taxon>Agaricomycotina</taxon>
        <taxon>Dacrymycetes</taxon>
        <taxon>Dacrymycetales</taxon>
        <taxon>Dacrymycetaceae</taxon>
        <taxon>Calocera</taxon>
    </lineage>
</organism>
<dbReference type="AlphaFoldDB" id="A0A167JZ13"/>
<sequence>MADISSLPKRSTIGKELPSLDTCGATAGEEAKETPDIRLKAASEDSPGTRTSTQLALPAVENGLAPPSPRVTISTQSSPGTLSRSSSQAYSVQAPDEDDDCYHVRATYARLDHEGVPGDGYEEGIERTRTRVVSSYSMNDGKEQTVSDLSEKEVQVLRSLDRYGSLEFSSAAHHDARLALLPASPLRRDLSRVKLSSRSAPASPPEVRAPPQLRKLPKDKENERIDKWDRMMRVSTRDNGGNIAAWTFDERKGRKLRSRLYKGVPDRWRGAAWWSVIEGVAHGLGRLSSRPAADHLQRRYFELVDQPSTFDIQIDLDVPRTITGHVLFHTRYGLGQRSLFHVLHCFSLHCSECGYVQGMGPIAATFLCYLQPERAYSCMVRLHDDFHMHSVFQPGFPGLLENLFVQERIMERMLPDVYSSFGKNMISSTAYATKWYITLFANVVPFQTQLRIWDAFLYEGPDLMVVMAASILWALRADYLASPDATFETILSLLSSYFVPEDENLLMTWIRHTLDDKKLREDMTRWRSEWTTLVERGESARALL</sequence>
<feature type="region of interest" description="Disordered" evidence="1">
    <location>
        <begin position="192"/>
        <end position="222"/>
    </location>
</feature>
<dbReference type="PANTHER" id="PTHR47219">
    <property type="entry name" value="RAB GTPASE-ACTIVATING PROTEIN 1-LIKE"/>
    <property type="match status" value="1"/>
</dbReference>
<dbReference type="InterPro" id="IPR000195">
    <property type="entry name" value="Rab-GAP-TBC_dom"/>
</dbReference>
<evidence type="ECO:0000256" key="1">
    <source>
        <dbReference type="SAM" id="MobiDB-lite"/>
    </source>
</evidence>
<protein>
    <submittedName>
        <fullName evidence="3">RabGAP/TBC</fullName>
    </submittedName>
</protein>
<feature type="compositionally biased region" description="Basic and acidic residues" evidence="1">
    <location>
        <begin position="29"/>
        <end position="43"/>
    </location>
</feature>
<dbReference type="GO" id="GO:0031267">
    <property type="term" value="F:small GTPase binding"/>
    <property type="evidence" value="ECO:0007669"/>
    <property type="project" value="TreeGrafter"/>
</dbReference>
<evidence type="ECO:0000313" key="4">
    <source>
        <dbReference type="Proteomes" id="UP000076738"/>
    </source>
</evidence>
<dbReference type="STRING" id="1330018.A0A167JZ13"/>
<dbReference type="PROSITE" id="PS50086">
    <property type="entry name" value="TBC_RABGAP"/>
    <property type="match status" value="1"/>
</dbReference>
<gene>
    <name evidence="3" type="ORF">CALVIDRAFT_484879</name>
</gene>
<dbReference type="PANTHER" id="PTHR47219:SF9">
    <property type="entry name" value="GTPASE ACTIVATING PROTEIN AND CENTROSOME-ASSOCIATED, ISOFORM B"/>
    <property type="match status" value="1"/>
</dbReference>
<reference evidence="3 4" key="1">
    <citation type="journal article" date="2016" name="Mol. Biol. Evol.">
        <title>Comparative Genomics of Early-Diverging Mushroom-Forming Fungi Provides Insights into the Origins of Lignocellulose Decay Capabilities.</title>
        <authorList>
            <person name="Nagy L.G."/>
            <person name="Riley R."/>
            <person name="Tritt A."/>
            <person name="Adam C."/>
            <person name="Daum C."/>
            <person name="Floudas D."/>
            <person name="Sun H."/>
            <person name="Yadav J.S."/>
            <person name="Pangilinan J."/>
            <person name="Larsson K.H."/>
            <person name="Matsuura K."/>
            <person name="Barry K."/>
            <person name="Labutti K."/>
            <person name="Kuo R."/>
            <person name="Ohm R.A."/>
            <person name="Bhattacharya S.S."/>
            <person name="Shirouzu T."/>
            <person name="Yoshinaga Y."/>
            <person name="Martin F.M."/>
            <person name="Grigoriev I.V."/>
            <person name="Hibbett D.S."/>
        </authorList>
    </citation>
    <scope>NUCLEOTIDE SEQUENCE [LARGE SCALE GENOMIC DNA]</scope>
    <source>
        <strain evidence="3 4">TUFC12733</strain>
    </source>
</reference>